<dbReference type="InterPro" id="IPR042095">
    <property type="entry name" value="SUMF_sf"/>
</dbReference>
<dbReference type="InterPro" id="IPR005532">
    <property type="entry name" value="SUMF_dom"/>
</dbReference>
<dbReference type="GO" id="GO:0120147">
    <property type="term" value="F:formylglycine-generating oxidase activity"/>
    <property type="evidence" value="ECO:0007669"/>
    <property type="project" value="TreeGrafter"/>
</dbReference>
<protein>
    <submittedName>
        <fullName evidence="3">Gliding motility lipoprotein GldJ</fullName>
    </submittedName>
</protein>
<accession>A0A8J2TU20</accession>
<dbReference type="InterPro" id="IPR016187">
    <property type="entry name" value="CTDL_fold"/>
</dbReference>
<sequence length="544" mass="62122">MLSLAMFSCKRSSSSKNDSRATGWKINDKNGGFQYNTNFKEQATSPGLVFIEGGTFTMGKVQDDVMHDWNNSPNQQHVQSFYMDETEVTNKMYLEYLDWLKRVYPPDDPNFKLIYEGALPDTLVWRNRLGYAEMMTENYLRHPGYGEYPVVGVSWIQAVEFADWRTDRVNELYLEDAGYLKRDARITDVSADANFNTDTYINAPTETFGGNDEILNGGKRRTQTNAAGEEINVYAKRESGIITPEYRLPSEAEWEYAALGLSELRSYNTIRGRKKYPWSGSYTRSGKRKTKGDQLANFKQGKGDYGGIAGWSDDGADITAEVKSYEPNDFGLYDMAGNVAEWVADVYRPIVDDEFNDFNYYRGNVYTKNAINDDGTVKVVTTDDIVYDTLSNGKIVPRNLPGEIHQVPVNENETYLRTNFDSSDNRNFRDGDKRSSRQFGGNFNEDETVTDSETGKMYNSPKHKIERDSAGALIKNYDKSNERTSLINDNARVYKGGSWKDREYWIDPAQRRYFPQDMATDYIGFRCAMSRVGSKSKGKNKTRN</sequence>
<proteinExistence type="predicted"/>
<dbReference type="InterPro" id="IPR051043">
    <property type="entry name" value="Sulfatase_Mod_Factor_Kinase"/>
</dbReference>
<dbReference type="InterPro" id="IPR019865">
    <property type="entry name" value="Glid_motil-assoc_lipo_GldJ"/>
</dbReference>
<dbReference type="PANTHER" id="PTHR23150">
    <property type="entry name" value="SULFATASE MODIFYING FACTOR 1, 2"/>
    <property type="match status" value="1"/>
</dbReference>
<gene>
    <name evidence="3" type="primary">gldJ</name>
    <name evidence="3" type="ORF">GCM10011531_25160</name>
</gene>
<keyword evidence="3" id="KW-0449">Lipoprotein</keyword>
<dbReference type="Pfam" id="PF03781">
    <property type="entry name" value="FGE-sulfatase"/>
    <property type="match status" value="1"/>
</dbReference>
<evidence type="ECO:0000256" key="1">
    <source>
        <dbReference type="SAM" id="MobiDB-lite"/>
    </source>
</evidence>
<comment type="caution">
    <text evidence="3">The sequence shown here is derived from an EMBL/GenBank/DDBJ whole genome shotgun (WGS) entry which is preliminary data.</text>
</comment>
<keyword evidence="4" id="KW-1185">Reference proteome</keyword>
<dbReference type="Proteomes" id="UP000598120">
    <property type="component" value="Unassembled WGS sequence"/>
</dbReference>
<dbReference type="AlphaFoldDB" id="A0A8J2TU20"/>
<evidence type="ECO:0000259" key="2">
    <source>
        <dbReference type="Pfam" id="PF03781"/>
    </source>
</evidence>
<feature type="domain" description="Sulfatase-modifying factor enzyme-like" evidence="2">
    <location>
        <begin position="46"/>
        <end position="367"/>
    </location>
</feature>
<evidence type="ECO:0000313" key="3">
    <source>
        <dbReference type="EMBL" id="GFZ92351.1"/>
    </source>
</evidence>
<feature type="region of interest" description="Disordered" evidence="1">
    <location>
        <begin position="421"/>
        <end position="461"/>
    </location>
</feature>
<dbReference type="SUPFAM" id="SSF56436">
    <property type="entry name" value="C-type lectin-like"/>
    <property type="match status" value="1"/>
</dbReference>
<organism evidence="3 4">
    <name type="scientific">Aquaticitalea lipolytica</name>
    <dbReference type="NCBI Taxonomy" id="1247562"/>
    <lineage>
        <taxon>Bacteria</taxon>
        <taxon>Pseudomonadati</taxon>
        <taxon>Bacteroidota</taxon>
        <taxon>Flavobacteriia</taxon>
        <taxon>Flavobacteriales</taxon>
        <taxon>Flavobacteriaceae</taxon>
        <taxon>Aquaticitalea</taxon>
    </lineage>
</organism>
<reference evidence="3 4" key="1">
    <citation type="journal article" date="2014" name="Int. J. Syst. Evol. Microbiol.">
        <title>Complete genome sequence of Corynebacterium casei LMG S-19264T (=DSM 44701T), isolated from a smear-ripened cheese.</title>
        <authorList>
            <consortium name="US DOE Joint Genome Institute (JGI-PGF)"/>
            <person name="Walter F."/>
            <person name="Albersmeier A."/>
            <person name="Kalinowski J."/>
            <person name="Ruckert C."/>
        </authorList>
    </citation>
    <scope>NUCLEOTIDE SEQUENCE [LARGE SCALE GENOMIC DNA]</scope>
    <source>
        <strain evidence="3 4">CGMCC 1.15295</strain>
    </source>
</reference>
<evidence type="ECO:0000313" key="4">
    <source>
        <dbReference type="Proteomes" id="UP000598120"/>
    </source>
</evidence>
<dbReference type="PANTHER" id="PTHR23150:SF19">
    <property type="entry name" value="FORMYLGLYCINE-GENERATING ENZYME"/>
    <property type="match status" value="1"/>
</dbReference>
<feature type="compositionally biased region" description="Basic and acidic residues" evidence="1">
    <location>
        <begin position="423"/>
        <end position="435"/>
    </location>
</feature>
<dbReference type="Gene3D" id="3.90.1580.10">
    <property type="entry name" value="paralog of FGE (formylglycine-generating enzyme)"/>
    <property type="match status" value="2"/>
</dbReference>
<name>A0A8J2TU20_9FLAO</name>
<dbReference type="EMBL" id="BMIC01000006">
    <property type="protein sequence ID" value="GFZ92351.1"/>
    <property type="molecule type" value="Genomic_DNA"/>
</dbReference>
<dbReference type="NCBIfam" id="TIGR03524">
    <property type="entry name" value="GldJ"/>
    <property type="match status" value="1"/>
</dbReference>
<feature type="region of interest" description="Disordered" evidence="1">
    <location>
        <begin position="1"/>
        <end position="23"/>
    </location>
</feature>